<feature type="region of interest" description="Disordered" evidence="2">
    <location>
        <begin position="710"/>
        <end position="837"/>
    </location>
</feature>
<evidence type="ECO:0000256" key="1">
    <source>
        <dbReference type="SAM" id="Coils"/>
    </source>
</evidence>
<dbReference type="AlphaFoldDB" id="A0A9Q8ZFD9"/>
<keyword evidence="3" id="KW-1133">Transmembrane helix</keyword>
<evidence type="ECO:0000256" key="2">
    <source>
        <dbReference type="SAM" id="MobiDB-lite"/>
    </source>
</evidence>
<dbReference type="EMBL" id="CP089279">
    <property type="protein sequence ID" value="USP80705.1"/>
    <property type="molecule type" value="Genomic_DNA"/>
</dbReference>
<feature type="region of interest" description="Disordered" evidence="2">
    <location>
        <begin position="851"/>
        <end position="895"/>
    </location>
</feature>
<feature type="compositionally biased region" description="Polar residues" evidence="2">
    <location>
        <begin position="218"/>
        <end position="228"/>
    </location>
</feature>
<gene>
    <name evidence="4" type="ORF">yc1106_07979</name>
</gene>
<feature type="coiled-coil region" evidence="1">
    <location>
        <begin position="527"/>
        <end position="568"/>
    </location>
</feature>
<proteinExistence type="predicted"/>
<organism evidence="4 5">
    <name type="scientific">Curvularia clavata</name>
    <dbReference type="NCBI Taxonomy" id="95742"/>
    <lineage>
        <taxon>Eukaryota</taxon>
        <taxon>Fungi</taxon>
        <taxon>Dikarya</taxon>
        <taxon>Ascomycota</taxon>
        <taxon>Pezizomycotina</taxon>
        <taxon>Dothideomycetes</taxon>
        <taxon>Pleosporomycetidae</taxon>
        <taxon>Pleosporales</taxon>
        <taxon>Pleosporineae</taxon>
        <taxon>Pleosporaceae</taxon>
        <taxon>Curvularia</taxon>
    </lineage>
</organism>
<feature type="transmembrane region" description="Helical" evidence="3">
    <location>
        <begin position="15"/>
        <end position="34"/>
    </location>
</feature>
<feature type="transmembrane region" description="Helical" evidence="3">
    <location>
        <begin position="162"/>
        <end position="179"/>
    </location>
</feature>
<keyword evidence="1" id="KW-0175">Coiled coil</keyword>
<feature type="transmembrane region" description="Helical" evidence="3">
    <location>
        <begin position="129"/>
        <end position="150"/>
    </location>
</feature>
<name>A0A9Q8ZFD9_CURCL</name>
<keyword evidence="3" id="KW-0472">Membrane</keyword>
<sequence length="909" mass="101545">MTTAVEAARDYAERYPLLIALGSILVIPGGFLLLSGRTTLLPKEPFLSKSASSSTFVPGSTATPPICTVQVYAIAHILNIGSLTSSAVDEPVTAIIYRLIASTRNALRTIVSRSGGRHHPEVRHGTSNIAFGLPLSIVIIAALPSAFVFLLRHLPIPWATRHQTFIATVLHSLAIFFCANRGFEAYHLLLLVFVMVAFDLFQQAAGPTPMDAIPTGESGHSPQQTSPLETPDAETRSIPANTSTAVAVTRDLLPALAQKSNVSDTTLITFDSKDREIVRLQRALTELKTTHKATEVQLRVAREEIFNARETLNGTFAEYANLREELKIIKQNLGRDHQAILYRKDIELFALRKGNEQKDQHIRERDAKIEDMARQHKAAIEVKDAQLRLMKERIISVERQSSPKSSEDGDDGDHALEVRLLRVRKGRNSPIEEDNKDLIIAKLQEQLAAIPTTNEEVVNHRAELSRAWDVAKKIKKALLEEREKHCQTQEKLQEATVKLSEADLRLTTQENHSFSRLPTIEEDDHDKNELEAMFNTAQEDNVRLSAEVATLEKRLADANSRMFAAIQETEALREGLSLEKSSDQDTETARPSLVYQVHLQRMEVQLVELRRALKTKEEEARKLTKTIAHKDNHISEIQAELDAAASFHTQDQDEIERLKQCISELQATKYQLMLDRERLVMHRPRQRIISSERTDRTSARSSGATLIQELSAPSTALSDDESSPAPITPEVEIPEREGSIQQTPKRHLRTKSLGKDLNNRWSLMSQDLPPPELRETKGVRTKSMSFKDVLQKMVGNKSQDSHVRRALTSRDGNVRPSTSASIKPPKPVTQPASAKMVTSPVPQNVLATTPKSKAKTLAQQQRYYAAQDATTSETDDSMRPQSVGAASAQKTKSIYSWGATRKLKRRSLM</sequence>
<feature type="compositionally biased region" description="Low complexity" evidence="2">
    <location>
        <begin position="858"/>
        <end position="869"/>
    </location>
</feature>
<dbReference type="OrthoDB" id="3789140at2759"/>
<reference evidence="4" key="1">
    <citation type="submission" date="2021-12" db="EMBL/GenBank/DDBJ databases">
        <title>Curvularia clavata genome.</title>
        <authorList>
            <person name="Cao Y."/>
        </authorList>
    </citation>
    <scope>NUCLEOTIDE SEQUENCE</scope>
    <source>
        <strain evidence="4">Yc1106</strain>
    </source>
</reference>
<evidence type="ECO:0000313" key="5">
    <source>
        <dbReference type="Proteomes" id="UP001056012"/>
    </source>
</evidence>
<keyword evidence="5" id="KW-1185">Reference proteome</keyword>
<feature type="coiled-coil region" evidence="1">
    <location>
        <begin position="599"/>
        <end position="626"/>
    </location>
</feature>
<dbReference type="VEuPathDB" id="FungiDB:yc1106_07979"/>
<feature type="region of interest" description="Disordered" evidence="2">
    <location>
        <begin position="209"/>
        <end position="240"/>
    </location>
</feature>
<keyword evidence="3" id="KW-0812">Transmembrane</keyword>
<evidence type="ECO:0000313" key="4">
    <source>
        <dbReference type="EMBL" id="USP80705.1"/>
    </source>
</evidence>
<accession>A0A9Q8ZFD9</accession>
<feature type="coiled-coil region" evidence="1">
    <location>
        <begin position="277"/>
        <end position="332"/>
    </location>
</feature>
<protein>
    <submittedName>
        <fullName evidence="4">Uncharacterized protein</fullName>
    </submittedName>
</protein>
<dbReference type="Proteomes" id="UP001056012">
    <property type="component" value="Chromosome 6"/>
</dbReference>
<evidence type="ECO:0000256" key="3">
    <source>
        <dbReference type="SAM" id="Phobius"/>
    </source>
</evidence>